<keyword evidence="3 4" id="KW-0862">Zinc</keyword>
<dbReference type="EMBL" id="KN839850">
    <property type="protein sequence ID" value="KIJ63547.1"/>
    <property type="molecule type" value="Genomic_DNA"/>
</dbReference>
<organism evidence="6 7">
    <name type="scientific">Hydnomerulius pinastri MD-312</name>
    <dbReference type="NCBI Taxonomy" id="994086"/>
    <lineage>
        <taxon>Eukaryota</taxon>
        <taxon>Fungi</taxon>
        <taxon>Dikarya</taxon>
        <taxon>Basidiomycota</taxon>
        <taxon>Agaricomycotina</taxon>
        <taxon>Agaricomycetes</taxon>
        <taxon>Agaricomycetidae</taxon>
        <taxon>Boletales</taxon>
        <taxon>Boletales incertae sedis</taxon>
        <taxon>Leucogyrophana</taxon>
    </lineage>
</organism>
<feature type="domain" description="C3H1-type" evidence="5">
    <location>
        <begin position="1"/>
        <end position="28"/>
    </location>
</feature>
<keyword evidence="7" id="KW-1185">Reference proteome</keyword>
<dbReference type="PANTHER" id="PTHR38846">
    <property type="entry name" value="C3H1-TYPE DOMAIN-CONTAINING PROTEIN"/>
    <property type="match status" value="1"/>
</dbReference>
<name>A0A0C9WEQ1_9AGAM</name>
<protein>
    <recommendedName>
        <fullName evidence="5">C3H1-type domain-containing protein</fullName>
    </recommendedName>
</protein>
<keyword evidence="1 4" id="KW-0479">Metal-binding</keyword>
<evidence type="ECO:0000259" key="5">
    <source>
        <dbReference type="PROSITE" id="PS50103"/>
    </source>
</evidence>
<dbReference type="PANTHER" id="PTHR38846:SF1">
    <property type="entry name" value="C3H1-TYPE DOMAIN-CONTAINING PROTEIN"/>
    <property type="match status" value="1"/>
</dbReference>
<feature type="zinc finger region" description="C3H1-type" evidence="4">
    <location>
        <begin position="1"/>
        <end position="28"/>
    </location>
</feature>
<keyword evidence="2 4" id="KW-0863">Zinc-finger</keyword>
<evidence type="ECO:0000256" key="4">
    <source>
        <dbReference type="PROSITE-ProRule" id="PRU00723"/>
    </source>
</evidence>
<evidence type="ECO:0000256" key="1">
    <source>
        <dbReference type="ARBA" id="ARBA00022723"/>
    </source>
</evidence>
<proteinExistence type="predicted"/>
<gene>
    <name evidence="6" type="ORF">HYDPIDRAFT_168372</name>
</gene>
<sequence length="225" mass="25672">MPSKTCFQFAGSGQCSFGAQCKYAHARGESRGARTKGNRRKTGGKQKIARGGPLVGITPLDEFFAGYPEFGYDPSKSASLEFYRMCDEFGWDRDDSVRVEVHQKFKDALVLQFNCFYGSDENNLEAWKDLCQIVNIYPVPDDLEECREAVRNTHVNIVDLVDTKATGERVQVFRSELELSVYTKATGKIFPRENAYQGGLLRYLLRHIVHPRAEGSYTSRKRRRY</sequence>
<evidence type="ECO:0000256" key="2">
    <source>
        <dbReference type="ARBA" id="ARBA00022771"/>
    </source>
</evidence>
<dbReference type="InterPro" id="IPR000571">
    <property type="entry name" value="Znf_CCCH"/>
</dbReference>
<dbReference type="HOGENOM" id="CLU_053382_2_0_1"/>
<dbReference type="PROSITE" id="PS50103">
    <property type="entry name" value="ZF_C3H1"/>
    <property type="match status" value="1"/>
</dbReference>
<dbReference type="InterPro" id="IPR036855">
    <property type="entry name" value="Znf_CCCH_sf"/>
</dbReference>
<evidence type="ECO:0000313" key="6">
    <source>
        <dbReference type="EMBL" id="KIJ63547.1"/>
    </source>
</evidence>
<dbReference type="OrthoDB" id="6105938at2759"/>
<dbReference type="GO" id="GO:0008270">
    <property type="term" value="F:zinc ion binding"/>
    <property type="evidence" value="ECO:0007669"/>
    <property type="project" value="UniProtKB-KW"/>
</dbReference>
<dbReference type="Proteomes" id="UP000053820">
    <property type="component" value="Unassembled WGS sequence"/>
</dbReference>
<dbReference type="SUPFAM" id="SSF90229">
    <property type="entry name" value="CCCH zinc finger"/>
    <property type="match status" value="1"/>
</dbReference>
<reference evidence="6 7" key="1">
    <citation type="submission" date="2014-04" db="EMBL/GenBank/DDBJ databases">
        <title>Evolutionary Origins and Diversification of the Mycorrhizal Mutualists.</title>
        <authorList>
            <consortium name="DOE Joint Genome Institute"/>
            <consortium name="Mycorrhizal Genomics Consortium"/>
            <person name="Kohler A."/>
            <person name="Kuo A."/>
            <person name="Nagy L.G."/>
            <person name="Floudas D."/>
            <person name="Copeland A."/>
            <person name="Barry K.W."/>
            <person name="Cichocki N."/>
            <person name="Veneault-Fourrey C."/>
            <person name="LaButti K."/>
            <person name="Lindquist E.A."/>
            <person name="Lipzen A."/>
            <person name="Lundell T."/>
            <person name="Morin E."/>
            <person name="Murat C."/>
            <person name="Riley R."/>
            <person name="Ohm R."/>
            <person name="Sun H."/>
            <person name="Tunlid A."/>
            <person name="Henrissat B."/>
            <person name="Grigoriev I.V."/>
            <person name="Hibbett D.S."/>
            <person name="Martin F."/>
        </authorList>
    </citation>
    <scope>NUCLEOTIDE SEQUENCE [LARGE SCALE GENOMIC DNA]</scope>
    <source>
        <strain evidence="6 7">MD-312</strain>
    </source>
</reference>
<evidence type="ECO:0000256" key="3">
    <source>
        <dbReference type="ARBA" id="ARBA00022833"/>
    </source>
</evidence>
<accession>A0A0C9WEQ1</accession>
<dbReference type="AlphaFoldDB" id="A0A0C9WEQ1"/>
<evidence type="ECO:0000313" key="7">
    <source>
        <dbReference type="Proteomes" id="UP000053820"/>
    </source>
</evidence>